<gene>
    <name evidence="2" type="ORF">LCGC14_1237020</name>
</gene>
<proteinExistence type="predicted"/>
<feature type="coiled-coil region" evidence="1">
    <location>
        <begin position="3"/>
        <end position="54"/>
    </location>
</feature>
<dbReference type="AlphaFoldDB" id="A0A0F9LU19"/>
<comment type="caution">
    <text evidence="2">The sequence shown here is derived from an EMBL/GenBank/DDBJ whole genome shotgun (WGS) entry which is preliminary data.</text>
</comment>
<evidence type="ECO:0000256" key="1">
    <source>
        <dbReference type="SAM" id="Coils"/>
    </source>
</evidence>
<keyword evidence="1" id="KW-0175">Coiled coil</keyword>
<name>A0A0F9LU19_9ZZZZ</name>
<organism evidence="2">
    <name type="scientific">marine sediment metagenome</name>
    <dbReference type="NCBI Taxonomy" id="412755"/>
    <lineage>
        <taxon>unclassified sequences</taxon>
        <taxon>metagenomes</taxon>
        <taxon>ecological metagenomes</taxon>
    </lineage>
</organism>
<accession>A0A0F9LU19</accession>
<evidence type="ECO:0000313" key="2">
    <source>
        <dbReference type="EMBL" id="KKM90591.1"/>
    </source>
</evidence>
<dbReference type="EMBL" id="LAZR01006652">
    <property type="protein sequence ID" value="KKM90591.1"/>
    <property type="molecule type" value="Genomic_DNA"/>
</dbReference>
<sequence>MIKMATEQEIQKAREELKLKIDRGFAEKEVSKEVEKYMNQLDTQQKQNKIIKEIKRIG</sequence>
<reference evidence="2" key="1">
    <citation type="journal article" date="2015" name="Nature">
        <title>Complex archaea that bridge the gap between prokaryotes and eukaryotes.</title>
        <authorList>
            <person name="Spang A."/>
            <person name="Saw J.H."/>
            <person name="Jorgensen S.L."/>
            <person name="Zaremba-Niedzwiedzka K."/>
            <person name="Martijn J."/>
            <person name="Lind A.E."/>
            <person name="van Eijk R."/>
            <person name="Schleper C."/>
            <person name="Guy L."/>
            <person name="Ettema T.J."/>
        </authorList>
    </citation>
    <scope>NUCLEOTIDE SEQUENCE</scope>
</reference>
<protein>
    <submittedName>
        <fullName evidence="2">Uncharacterized protein</fullName>
    </submittedName>
</protein>
<feature type="non-terminal residue" evidence="2">
    <location>
        <position position="58"/>
    </location>
</feature>